<dbReference type="SUPFAM" id="SSF48317">
    <property type="entry name" value="Acid phosphatase/Vanadium-dependent haloperoxidase"/>
    <property type="match status" value="3"/>
</dbReference>
<reference evidence="10" key="1">
    <citation type="journal article" date="2006" name="Science">
        <title>Phytophthora genome sequences uncover evolutionary origins and mechanisms of pathogenesis.</title>
        <authorList>
            <person name="Tyler B.M."/>
            <person name="Tripathy S."/>
            <person name="Zhang X."/>
            <person name="Dehal P."/>
            <person name="Jiang R.H."/>
            <person name="Aerts A."/>
            <person name="Arredondo F.D."/>
            <person name="Baxter L."/>
            <person name="Bensasson D."/>
            <person name="Beynon J.L."/>
            <person name="Chapman J."/>
            <person name="Damasceno C.M."/>
            <person name="Dorrance A.E."/>
            <person name="Dou D."/>
            <person name="Dickerman A.W."/>
            <person name="Dubchak I.L."/>
            <person name="Garbelotto M."/>
            <person name="Gijzen M."/>
            <person name="Gordon S.G."/>
            <person name="Govers F."/>
            <person name="Grunwald N.J."/>
            <person name="Huang W."/>
            <person name="Ivors K.L."/>
            <person name="Jones R.W."/>
            <person name="Kamoun S."/>
            <person name="Krampis K."/>
            <person name="Lamour K.H."/>
            <person name="Lee M.K."/>
            <person name="McDonald W.H."/>
            <person name="Medina M."/>
            <person name="Meijer H.J."/>
            <person name="Nordberg E.K."/>
            <person name="Maclean D.J."/>
            <person name="Ospina-Giraldo M.D."/>
            <person name="Morris P.F."/>
            <person name="Phuntumart V."/>
            <person name="Putnam N.H."/>
            <person name="Rash S."/>
            <person name="Rose J.K."/>
            <person name="Sakihama Y."/>
            <person name="Salamov A.A."/>
            <person name="Savidor A."/>
            <person name="Scheuring C.F."/>
            <person name="Smith B.M."/>
            <person name="Sobral B.W."/>
            <person name="Terry A."/>
            <person name="Torto-Alalibo T.A."/>
            <person name="Win J."/>
            <person name="Xu Z."/>
            <person name="Zhang H."/>
            <person name="Grigoriev I.V."/>
            <person name="Rokhsar D.S."/>
            <person name="Boore J.L."/>
        </authorList>
    </citation>
    <scope>NUCLEOTIDE SEQUENCE [LARGE SCALE GENOMIC DNA]</scope>
    <source>
        <strain evidence="10">Pr102</strain>
    </source>
</reference>
<feature type="transmembrane region" description="Helical" evidence="7">
    <location>
        <begin position="592"/>
        <end position="609"/>
    </location>
</feature>
<dbReference type="Pfam" id="PF01569">
    <property type="entry name" value="PAP2"/>
    <property type="match status" value="2"/>
</dbReference>
<feature type="transmembrane region" description="Helical" evidence="7">
    <location>
        <begin position="230"/>
        <end position="248"/>
    </location>
</feature>
<dbReference type="GO" id="GO:0016020">
    <property type="term" value="C:membrane"/>
    <property type="evidence" value="ECO:0000318"/>
    <property type="project" value="GO_Central"/>
</dbReference>
<dbReference type="CDD" id="cd03390">
    <property type="entry name" value="PAP2_containing_1_like"/>
    <property type="match status" value="1"/>
</dbReference>
<feature type="transmembrane region" description="Helical" evidence="7">
    <location>
        <begin position="128"/>
        <end position="150"/>
    </location>
</feature>
<dbReference type="VEuPathDB" id="FungiDB:KRP22_4773"/>
<dbReference type="InParanoid" id="H3HBA2"/>
<keyword evidence="4 7" id="KW-1133">Transmembrane helix</keyword>
<evidence type="ECO:0000256" key="4">
    <source>
        <dbReference type="ARBA" id="ARBA00022989"/>
    </source>
</evidence>
<evidence type="ECO:0000256" key="7">
    <source>
        <dbReference type="SAM" id="Phobius"/>
    </source>
</evidence>
<feature type="compositionally biased region" description="Polar residues" evidence="6">
    <location>
        <begin position="18"/>
        <end position="31"/>
    </location>
</feature>
<evidence type="ECO:0000256" key="2">
    <source>
        <dbReference type="ARBA" id="ARBA00008816"/>
    </source>
</evidence>
<dbReference type="FunFam" id="1.20.144.10:FF:000055">
    <property type="entry name" value="Uncharacterized protein"/>
    <property type="match status" value="2"/>
</dbReference>
<dbReference type="VEuPathDB" id="FungiDB:KRP23_935"/>
<dbReference type="VEuPathDB" id="FungiDB:KRP23_931"/>
<sequence length="923" mass="104505">MTANSVKRSNEKEEVISGYQSMIPSPPSTSSAHHRNDPTVTSDDIPIDVAEAGAIRPPRNAFQRFIREYRVLEFGSAVVLYLLAVVFAKVEVHARPIPSIKVRLNETATAWSLDPSIDEPKLSQQVPMWLLLVLGICLPVGTNLIINFVLPRFSQVRVIAHDTRDFLLSLFQSMALATFLTQFTKNITGRFRPSFYHMCKWNYDEVWDGVTNLCTDAAGEKEGRKSFPSGHASFAWATMLVLTVYLLGRSRLNCENRSNSTLRGGKKSLMLFMCCAPILIAAWISISRCIDNWHHYSDILAGSIVGAMSALFSFNYNYGSIFSWDSAGLPLEEIHERRMNQTKKDRELRDQQPRWHSRAPPLLKHMSSEYIVDLSHRSMDSYEYSTRFELERGSVSSFLPVTTPPPAWKPHEEDDASAQRPRRWQRLVCDYRVAEFGCTLAMYLVAKSFTLMAVNDRPIPRIEIRLDSTTTIYARDPAVDEKKLHEQVPMWSLIAVGLGIPILTNLLLNYVLPKVRDVRAIPHDVRDFLLSLAQGVTMSTLLTQFTKHVTGRFRPSFYDMCGWDYDAVWDGVTNLCTDAAGEKEGRKSFPSGHASFAWVTMLLLTLYLLGRSRLNCKSRSESAVRGATKALKLFLCCAPCLAASWVAITRSIDNWHHYSDILAGSIIGAISACLAYSYNYGSIFCWKYAGLPNEAVLEKMKHLTTKMGGDGFRLEDDSYQTKWQRLLREFRVVEYAFAIVLYIIARKLGKWMKIHERAFPRIETRLNSTTSIWGRDPAMDEEKLSEQVPMHMLIIVSLAIAITTNLFMNYVCPMLFKVRVIAHDFRDFLLSLGQAITLSTFLLYLLGRARLTSAEQSGSIVQEAAWVAITRSTDNRHHFSDIVAGSAIGAAAACLAYNHNYGSIYAWEFAGLPWATIHQRRKY</sequence>
<feature type="transmembrane region" description="Helical" evidence="7">
    <location>
        <begin position="166"/>
        <end position="184"/>
    </location>
</feature>
<keyword evidence="3 7" id="KW-0812">Transmembrane</keyword>
<feature type="transmembrane region" description="Helical" evidence="7">
    <location>
        <begin position="630"/>
        <end position="649"/>
    </location>
</feature>
<feature type="domain" description="Phosphatidic acid phosphatase type 2/haloperoxidase" evidence="8">
    <location>
        <begin position="794"/>
        <end position="897"/>
    </location>
</feature>
<dbReference type="InterPro" id="IPR043216">
    <property type="entry name" value="PAP-like"/>
</dbReference>
<dbReference type="VEuPathDB" id="FungiDB:KRP22_6142"/>
<dbReference type="eggNOG" id="KOG3030">
    <property type="taxonomic scope" value="Eukaryota"/>
</dbReference>
<dbReference type="STRING" id="164328.H3HBA2"/>
<dbReference type="AlphaFoldDB" id="H3HBA2"/>
<feature type="transmembrane region" description="Helical" evidence="7">
    <location>
        <begin position="299"/>
        <end position="318"/>
    </location>
</feature>
<evidence type="ECO:0000256" key="3">
    <source>
        <dbReference type="ARBA" id="ARBA00022692"/>
    </source>
</evidence>
<dbReference type="InterPro" id="IPR000326">
    <property type="entry name" value="PAP2/HPO"/>
</dbReference>
<feature type="transmembrane region" description="Helical" evidence="7">
    <location>
        <begin position="69"/>
        <end position="88"/>
    </location>
</feature>
<evidence type="ECO:0000256" key="5">
    <source>
        <dbReference type="ARBA" id="ARBA00023136"/>
    </source>
</evidence>
<evidence type="ECO:0000256" key="1">
    <source>
        <dbReference type="ARBA" id="ARBA00004141"/>
    </source>
</evidence>
<feature type="transmembrane region" description="Helical" evidence="7">
    <location>
        <begin position="661"/>
        <end position="678"/>
    </location>
</feature>
<dbReference type="GO" id="GO:0008195">
    <property type="term" value="F:phosphatidate phosphatase activity"/>
    <property type="evidence" value="ECO:0000318"/>
    <property type="project" value="GO_Central"/>
</dbReference>
<comment type="subcellular location">
    <subcellularLocation>
        <location evidence="1">Membrane</location>
        <topology evidence="1">Multi-pass membrane protein</topology>
    </subcellularLocation>
</comment>
<dbReference type="PANTHER" id="PTHR10165">
    <property type="entry name" value="LIPID PHOSPHATE PHOSPHATASE"/>
    <property type="match status" value="1"/>
</dbReference>
<dbReference type="Proteomes" id="UP000005238">
    <property type="component" value="Unassembled WGS sequence"/>
</dbReference>
<dbReference type="SMART" id="SM00014">
    <property type="entry name" value="acidPPc"/>
    <property type="match status" value="3"/>
</dbReference>
<evidence type="ECO:0000256" key="6">
    <source>
        <dbReference type="SAM" id="MobiDB-lite"/>
    </source>
</evidence>
<protein>
    <recommendedName>
        <fullName evidence="8">Phosphatidic acid phosphatase type 2/haloperoxidase domain-containing protein</fullName>
    </recommendedName>
</protein>
<feature type="domain" description="Phosphatidic acid phosphatase type 2/haloperoxidase" evidence="8">
    <location>
        <begin position="528"/>
        <end position="676"/>
    </location>
</feature>
<comment type="similarity">
    <text evidence="2">Belongs to the PA-phosphatase related phosphoesterase family.</text>
</comment>
<dbReference type="GO" id="GO:0006644">
    <property type="term" value="P:phospholipid metabolic process"/>
    <property type="evidence" value="ECO:0000318"/>
    <property type="project" value="GO_Central"/>
</dbReference>
<feature type="domain" description="Phosphatidic acid phosphatase type 2/haloperoxidase" evidence="8">
    <location>
        <begin position="166"/>
        <end position="314"/>
    </location>
</feature>
<dbReference type="EMBL" id="DS566006">
    <property type="status" value="NOT_ANNOTATED_CDS"/>
    <property type="molecule type" value="Genomic_DNA"/>
</dbReference>
<feature type="transmembrane region" description="Helical" evidence="7">
    <location>
        <begin position="828"/>
        <end position="847"/>
    </location>
</feature>
<dbReference type="VEuPathDB" id="FungiDB:KRP22_4777"/>
<evidence type="ECO:0000259" key="8">
    <source>
        <dbReference type="SMART" id="SM00014"/>
    </source>
</evidence>
<reference evidence="9" key="2">
    <citation type="submission" date="2015-06" db="UniProtKB">
        <authorList>
            <consortium name="EnsemblProtists"/>
        </authorList>
    </citation>
    <scope>IDENTIFICATION</scope>
    <source>
        <strain evidence="9">Pr102</strain>
    </source>
</reference>
<organism evidence="9 10">
    <name type="scientific">Phytophthora ramorum</name>
    <name type="common">Sudden oak death agent</name>
    <dbReference type="NCBI Taxonomy" id="164328"/>
    <lineage>
        <taxon>Eukaryota</taxon>
        <taxon>Sar</taxon>
        <taxon>Stramenopiles</taxon>
        <taxon>Oomycota</taxon>
        <taxon>Peronosporomycetes</taxon>
        <taxon>Peronosporales</taxon>
        <taxon>Peronosporaceae</taxon>
        <taxon>Phytophthora</taxon>
    </lineage>
</organism>
<dbReference type="EnsemblProtists" id="Phyra93903">
    <property type="protein sequence ID" value="Phyra93903"/>
    <property type="gene ID" value="Phyra93903"/>
</dbReference>
<feature type="region of interest" description="Disordered" evidence="6">
    <location>
        <begin position="1"/>
        <end position="44"/>
    </location>
</feature>
<dbReference type="GO" id="GO:0046839">
    <property type="term" value="P:phospholipid dephosphorylation"/>
    <property type="evidence" value="ECO:0000318"/>
    <property type="project" value="GO_Central"/>
</dbReference>
<accession>H3HBA2</accession>
<evidence type="ECO:0000313" key="10">
    <source>
        <dbReference type="Proteomes" id="UP000005238"/>
    </source>
</evidence>
<keyword evidence="10" id="KW-1185">Reference proteome</keyword>
<feature type="transmembrane region" description="Helical" evidence="7">
    <location>
        <begin position="491"/>
        <end position="512"/>
    </location>
</feature>
<dbReference type="InterPro" id="IPR036938">
    <property type="entry name" value="PAP2/HPO_sf"/>
</dbReference>
<dbReference type="PANTHER" id="PTHR10165:SF35">
    <property type="entry name" value="RE23632P"/>
    <property type="match status" value="1"/>
</dbReference>
<dbReference type="Gene3D" id="1.20.144.10">
    <property type="entry name" value="Phosphatidic acid phosphatase type 2/haloperoxidase"/>
    <property type="match status" value="3"/>
</dbReference>
<keyword evidence="5 7" id="KW-0472">Membrane</keyword>
<name>H3HBA2_PHYRM</name>
<proteinExistence type="inferred from homology"/>
<dbReference type="VEuPathDB" id="FungiDB:KRP23_933"/>
<feature type="transmembrane region" description="Helical" evidence="7">
    <location>
        <begin position="792"/>
        <end position="816"/>
    </location>
</feature>
<dbReference type="HOGENOM" id="CLU_316311_0_0_1"/>
<evidence type="ECO:0000313" key="9">
    <source>
        <dbReference type="EnsemblProtists" id="Phyra93903"/>
    </source>
</evidence>
<feature type="transmembrane region" description="Helical" evidence="7">
    <location>
        <begin position="269"/>
        <end position="287"/>
    </location>
</feature>